<dbReference type="Gene3D" id="3.30.565.10">
    <property type="entry name" value="Histidine kinase-like ATPase, C-terminal domain"/>
    <property type="match status" value="1"/>
</dbReference>
<evidence type="ECO:0000256" key="6">
    <source>
        <dbReference type="ARBA" id="ARBA00022777"/>
    </source>
</evidence>
<dbReference type="PANTHER" id="PTHR24421">
    <property type="entry name" value="NITRATE/NITRITE SENSOR PROTEIN NARX-RELATED"/>
    <property type="match status" value="1"/>
</dbReference>
<keyword evidence="10" id="KW-0812">Transmembrane</keyword>
<evidence type="ECO:0000256" key="9">
    <source>
        <dbReference type="SAM" id="Coils"/>
    </source>
</evidence>
<reference evidence="12 13" key="1">
    <citation type="submission" date="2021-03" db="EMBL/GenBank/DDBJ databases">
        <title>Caproiciproducens sp. nov. isolated from feces of cow.</title>
        <authorList>
            <person name="Choi J.-Y."/>
        </authorList>
    </citation>
    <scope>NUCLEOTIDE SEQUENCE [LARGE SCALE GENOMIC DNA]</scope>
    <source>
        <strain evidence="12 13">AGMB10547</strain>
    </source>
</reference>
<evidence type="ECO:0000313" key="13">
    <source>
        <dbReference type="Proteomes" id="UP000719942"/>
    </source>
</evidence>
<dbReference type="InterPro" id="IPR036890">
    <property type="entry name" value="HATPase_C_sf"/>
</dbReference>
<gene>
    <name evidence="12" type="ORF">J5W02_05100</name>
</gene>
<dbReference type="SUPFAM" id="SSF55874">
    <property type="entry name" value="ATPase domain of HSP90 chaperone/DNA topoisomerase II/histidine kinase"/>
    <property type="match status" value="1"/>
</dbReference>
<dbReference type="InterPro" id="IPR011712">
    <property type="entry name" value="Sig_transdc_His_kin_sub3_dim/P"/>
</dbReference>
<evidence type="ECO:0000256" key="3">
    <source>
        <dbReference type="ARBA" id="ARBA00022553"/>
    </source>
</evidence>
<feature type="transmembrane region" description="Helical" evidence="10">
    <location>
        <begin position="93"/>
        <end position="118"/>
    </location>
</feature>
<dbReference type="InterPro" id="IPR050482">
    <property type="entry name" value="Sensor_HK_TwoCompSys"/>
</dbReference>
<feature type="transmembrane region" description="Helical" evidence="10">
    <location>
        <begin position="50"/>
        <end position="73"/>
    </location>
</feature>
<feature type="domain" description="Signal transduction histidine kinase subgroup 3 dimerisation and phosphoacceptor" evidence="11">
    <location>
        <begin position="168"/>
        <end position="229"/>
    </location>
</feature>
<keyword evidence="3" id="KW-0597">Phosphoprotein</keyword>
<feature type="coiled-coil region" evidence="9">
    <location>
        <begin position="125"/>
        <end position="176"/>
    </location>
</feature>
<evidence type="ECO:0000313" key="12">
    <source>
        <dbReference type="EMBL" id="MBW7572184.1"/>
    </source>
</evidence>
<organism evidence="12 13">
    <name type="scientific">Caproiciproducens faecalis</name>
    <dbReference type="NCBI Taxonomy" id="2820301"/>
    <lineage>
        <taxon>Bacteria</taxon>
        <taxon>Bacillati</taxon>
        <taxon>Bacillota</taxon>
        <taxon>Clostridia</taxon>
        <taxon>Eubacteriales</taxon>
        <taxon>Acutalibacteraceae</taxon>
        <taxon>Caproiciproducens</taxon>
    </lineage>
</organism>
<dbReference type="Gene3D" id="1.20.5.1930">
    <property type="match status" value="1"/>
</dbReference>
<name>A0ABS7DLJ9_9FIRM</name>
<comment type="caution">
    <text evidence="12">The sequence shown here is derived from an EMBL/GenBank/DDBJ whole genome shotgun (WGS) entry which is preliminary data.</text>
</comment>
<dbReference type="EMBL" id="JAGFNZ010000002">
    <property type="protein sequence ID" value="MBW7572184.1"/>
    <property type="molecule type" value="Genomic_DNA"/>
</dbReference>
<evidence type="ECO:0000259" key="11">
    <source>
        <dbReference type="Pfam" id="PF07730"/>
    </source>
</evidence>
<comment type="catalytic activity">
    <reaction evidence="1">
        <text>ATP + protein L-histidine = ADP + protein N-phospho-L-histidine.</text>
        <dbReference type="EC" id="2.7.13.3"/>
    </reaction>
</comment>
<dbReference type="RefSeq" id="WP_219964603.1">
    <property type="nucleotide sequence ID" value="NZ_JAGFNZ010000002.1"/>
</dbReference>
<evidence type="ECO:0000256" key="5">
    <source>
        <dbReference type="ARBA" id="ARBA00022741"/>
    </source>
</evidence>
<accession>A0ABS7DLJ9</accession>
<dbReference type="EC" id="2.7.13.3" evidence="2"/>
<keyword evidence="6 12" id="KW-0418">Kinase</keyword>
<keyword evidence="13" id="KW-1185">Reference proteome</keyword>
<evidence type="ECO:0000256" key="2">
    <source>
        <dbReference type="ARBA" id="ARBA00012438"/>
    </source>
</evidence>
<dbReference type="PANTHER" id="PTHR24421:SF10">
    <property type="entry name" value="NITRATE_NITRITE SENSOR PROTEIN NARQ"/>
    <property type="match status" value="1"/>
</dbReference>
<dbReference type="Pfam" id="PF07730">
    <property type="entry name" value="HisKA_3"/>
    <property type="match status" value="1"/>
</dbReference>
<keyword evidence="5" id="KW-0547">Nucleotide-binding</keyword>
<feature type="transmembrane region" description="Helical" evidence="10">
    <location>
        <begin position="23"/>
        <end position="43"/>
    </location>
</feature>
<proteinExistence type="predicted"/>
<keyword evidence="10" id="KW-0472">Membrane</keyword>
<keyword evidence="4" id="KW-0808">Transferase</keyword>
<keyword evidence="9" id="KW-0175">Coiled coil</keyword>
<evidence type="ECO:0000256" key="7">
    <source>
        <dbReference type="ARBA" id="ARBA00022840"/>
    </source>
</evidence>
<keyword evidence="10" id="KW-1133">Transmembrane helix</keyword>
<protein>
    <recommendedName>
        <fullName evidence="2">histidine kinase</fullName>
        <ecNumber evidence="2">2.7.13.3</ecNumber>
    </recommendedName>
</protein>
<dbReference type="Proteomes" id="UP000719942">
    <property type="component" value="Unassembled WGS sequence"/>
</dbReference>
<keyword evidence="7" id="KW-0067">ATP-binding</keyword>
<evidence type="ECO:0000256" key="1">
    <source>
        <dbReference type="ARBA" id="ARBA00000085"/>
    </source>
</evidence>
<sequence length="355" mass="40132">MDLIDKIILLICCFVIYLCEPSFGMNVIPVLAAIVVACFLSYFEKKALKAALTIGFIAASVFLPGLTVFLPLICYDLLFEKFQFFCLAALIPLLFLWQNSGATFIAATVLLSLLCILLKHRTAQLEKLKSDYNSMRDTAREMTLRLNQQNSDLMEKQDYEINIATLNERNRIAREIHDSVGHLLSSSILQVGALLAVNSDEKMKDSLLTVKDTLTQAMESIRSSVHNLYDESIDLYEQMEELVQKFTFCELSFDYDIHSNPDLRLKYAFLAIVKEALANIIRHSDANRAGITFREHPALYQLIIEDNGTVKNYDTGSGIGLKNITDRVDAFHGNINIITDHGFRIFITIPKEAKN</sequence>
<dbReference type="GO" id="GO:0016301">
    <property type="term" value="F:kinase activity"/>
    <property type="evidence" value="ECO:0007669"/>
    <property type="project" value="UniProtKB-KW"/>
</dbReference>
<evidence type="ECO:0000256" key="4">
    <source>
        <dbReference type="ARBA" id="ARBA00022679"/>
    </source>
</evidence>
<evidence type="ECO:0000256" key="10">
    <source>
        <dbReference type="SAM" id="Phobius"/>
    </source>
</evidence>
<dbReference type="CDD" id="cd16917">
    <property type="entry name" value="HATPase_UhpB-NarQ-NarX-like"/>
    <property type="match status" value="1"/>
</dbReference>
<evidence type="ECO:0000256" key="8">
    <source>
        <dbReference type="ARBA" id="ARBA00023012"/>
    </source>
</evidence>
<keyword evidence="8" id="KW-0902">Two-component regulatory system</keyword>